<comment type="caution">
    <text evidence="1">The sequence shown here is derived from an EMBL/GenBank/DDBJ whole genome shotgun (WGS) entry which is preliminary data.</text>
</comment>
<dbReference type="Proteomes" id="UP001060085">
    <property type="component" value="Linkage Group LG04"/>
</dbReference>
<organism evidence="1 2">
    <name type="scientific">Catharanthus roseus</name>
    <name type="common">Madagascar periwinkle</name>
    <name type="synonym">Vinca rosea</name>
    <dbReference type="NCBI Taxonomy" id="4058"/>
    <lineage>
        <taxon>Eukaryota</taxon>
        <taxon>Viridiplantae</taxon>
        <taxon>Streptophyta</taxon>
        <taxon>Embryophyta</taxon>
        <taxon>Tracheophyta</taxon>
        <taxon>Spermatophyta</taxon>
        <taxon>Magnoliopsida</taxon>
        <taxon>eudicotyledons</taxon>
        <taxon>Gunneridae</taxon>
        <taxon>Pentapetalae</taxon>
        <taxon>asterids</taxon>
        <taxon>lamiids</taxon>
        <taxon>Gentianales</taxon>
        <taxon>Apocynaceae</taxon>
        <taxon>Rauvolfioideae</taxon>
        <taxon>Vinceae</taxon>
        <taxon>Catharanthinae</taxon>
        <taxon>Catharanthus</taxon>
    </lineage>
</organism>
<gene>
    <name evidence="1" type="ORF">M9H77_17141</name>
</gene>
<sequence length="81" mass="9020">MTVRSLKPVLAAAAIKGVDEARARIFGHILNPTSQRSTTRSCVRSSLVRRFHSGTLMISSMMTLWSWLDKNKSNATSCFFS</sequence>
<keyword evidence="2" id="KW-1185">Reference proteome</keyword>
<proteinExistence type="predicted"/>
<reference evidence="2" key="1">
    <citation type="journal article" date="2023" name="Nat. Plants">
        <title>Single-cell RNA sequencing provides a high-resolution roadmap for understanding the multicellular compartmentation of specialized metabolism.</title>
        <authorList>
            <person name="Sun S."/>
            <person name="Shen X."/>
            <person name="Li Y."/>
            <person name="Li Y."/>
            <person name="Wang S."/>
            <person name="Li R."/>
            <person name="Zhang H."/>
            <person name="Shen G."/>
            <person name="Guo B."/>
            <person name="Wei J."/>
            <person name="Xu J."/>
            <person name="St-Pierre B."/>
            <person name="Chen S."/>
            <person name="Sun C."/>
        </authorList>
    </citation>
    <scope>NUCLEOTIDE SEQUENCE [LARGE SCALE GENOMIC DNA]</scope>
</reference>
<accession>A0ACC0B3T1</accession>
<evidence type="ECO:0000313" key="1">
    <source>
        <dbReference type="EMBL" id="KAI5667288.1"/>
    </source>
</evidence>
<evidence type="ECO:0000313" key="2">
    <source>
        <dbReference type="Proteomes" id="UP001060085"/>
    </source>
</evidence>
<dbReference type="EMBL" id="CM044704">
    <property type="protein sequence ID" value="KAI5667288.1"/>
    <property type="molecule type" value="Genomic_DNA"/>
</dbReference>
<name>A0ACC0B3T1_CATRO</name>
<protein>
    <submittedName>
        <fullName evidence="1">Uncharacterized protein</fullName>
    </submittedName>
</protein>